<name>A0ABD2KAF8_HETSC</name>
<organism evidence="2 3">
    <name type="scientific">Heterodera schachtii</name>
    <name type="common">Sugarbeet cyst nematode worm</name>
    <name type="synonym">Tylenchus schachtii</name>
    <dbReference type="NCBI Taxonomy" id="97005"/>
    <lineage>
        <taxon>Eukaryota</taxon>
        <taxon>Metazoa</taxon>
        <taxon>Ecdysozoa</taxon>
        <taxon>Nematoda</taxon>
        <taxon>Chromadorea</taxon>
        <taxon>Rhabditida</taxon>
        <taxon>Tylenchina</taxon>
        <taxon>Tylenchomorpha</taxon>
        <taxon>Tylenchoidea</taxon>
        <taxon>Heteroderidae</taxon>
        <taxon>Heteroderinae</taxon>
        <taxon>Heterodera</taxon>
    </lineage>
</organism>
<feature type="region of interest" description="Disordered" evidence="1">
    <location>
        <begin position="40"/>
        <end position="60"/>
    </location>
</feature>
<evidence type="ECO:0000256" key="1">
    <source>
        <dbReference type="SAM" id="MobiDB-lite"/>
    </source>
</evidence>
<dbReference type="EMBL" id="JBICCN010000039">
    <property type="protein sequence ID" value="KAL3099655.1"/>
    <property type="molecule type" value="Genomic_DNA"/>
</dbReference>
<proteinExistence type="predicted"/>
<protein>
    <submittedName>
        <fullName evidence="2">Uncharacterized protein</fullName>
    </submittedName>
</protein>
<accession>A0ABD2KAF8</accession>
<comment type="caution">
    <text evidence="2">The sequence shown here is derived from an EMBL/GenBank/DDBJ whole genome shotgun (WGS) entry which is preliminary data.</text>
</comment>
<evidence type="ECO:0000313" key="2">
    <source>
        <dbReference type="EMBL" id="KAL3099655.1"/>
    </source>
</evidence>
<gene>
    <name evidence="2" type="ORF">niasHS_003110</name>
</gene>
<sequence>MAPLISQIISHLKTVPETPQNPPTLAFVPIPVDADSVSLASDIPHSEMPPTSPRDIHSAPLVLDNDGEQHDFEPSDMAKMPSPQANTIDGSQQPTQALIGNRGKSGGGGGWASKTLHVRRHVFLGVLTGTPNIRNSGGRRRNVCSSAGLLPAPHALPVTTVVACLATTRWAQDRSTRTCAISLEF</sequence>
<feature type="region of interest" description="Disordered" evidence="1">
    <location>
        <begin position="82"/>
        <end position="110"/>
    </location>
</feature>
<feature type="compositionally biased region" description="Polar residues" evidence="1">
    <location>
        <begin position="83"/>
        <end position="98"/>
    </location>
</feature>
<dbReference type="AlphaFoldDB" id="A0ABD2KAF8"/>
<reference evidence="2 3" key="1">
    <citation type="submission" date="2024-10" db="EMBL/GenBank/DDBJ databases">
        <authorList>
            <person name="Kim D."/>
        </authorList>
    </citation>
    <scope>NUCLEOTIDE SEQUENCE [LARGE SCALE GENOMIC DNA]</scope>
    <source>
        <strain evidence="2">Taebaek</strain>
    </source>
</reference>
<keyword evidence="3" id="KW-1185">Reference proteome</keyword>
<dbReference type="Proteomes" id="UP001620645">
    <property type="component" value="Unassembled WGS sequence"/>
</dbReference>
<evidence type="ECO:0000313" key="3">
    <source>
        <dbReference type="Proteomes" id="UP001620645"/>
    </source>
</evidence>